<reference evidence="4 5" key="1">
    <citation type="submission" date="2016-10" db="EMBL/GenBank/DDBJ databases">
        <authorList>
            <person name="de Groot N.N."/>
        </authorList>
    </citation>
    <scope>NUCLEOTIDE SEQUENCE [LARGE SCALE GENOMIC DNA]</scope>
    <source>
        <strain evidence="4 5">DSM 43941</strain>
    </source>
</reference>
<keyword evidence="5" id="KW-1185">Reference proteome</keyword>
<dbReference type="OrthoDB" id="156693at2"/>
<dbReference type="EMBL" id="LT629758">
    <property type="protein sequence ID" value="SDT78884.1"/>
    <property type="molecule type" value="Genomic_DNA"/>
</dbReference>
<dbReference type="SMART" id="SM00823">
    <property type="entry name" value="PKS_PP"/>
    <property type="match status" value="1"/>
</dbReference>
<evidence type="ECO:0000313" key="4">
    <source>
        <dbReference type="EMBL" id="SDT78884.1"/>
    </source>
</evidence>
<keyword evidence="1" id="KW-0596">Phosphopantetheine</keyword>
<dbReference type="AlphaFoldDB" id="A0A1H2D8H7"/>
<feature type="domain" description="Carrier" evidence="3">
    <location>
        <begin position="6"/>
        <end position="84"/>
    </location>
</feature>
<evidence type="ECO:0000256" key="2">
    <source>
        <dbReference type="ARBA" id="ARBA00022553"/>
    </source>
</evidence>
<evidence type="ECO:0000313" key="5">
    <source>
        <dbReference type="Proteomes" id="UP000198688"/>
    </source>
</evidence>
<sequence length="87" mass="9677">MAIDQLLDLDNLRRILKEAAGEDESLDLDGDILDTSFLDLGFDSLALLETVSRVSREFDVALPDEVLERCETPRALLEDVNRSLTGV</sequence>
<evidence type="ECO:0000259" key="3">
    <source>
        <dbReference type="PROSITE" id="PS50075"/>
    </source>
</evidence>
<accession>A0A1H2D8H7</accession>
<dbReference type="InterPro" id="IPR020806">
    <property type="entry name" value="PKS_PP-bd"/>
</dbReference>
<dbReference type="Gene3D" id="1.10.1200.10">
    <property type="entry name" value="ACP-like"/>
    <property type="match status" value="1"/>
</dbReference>
<dbReference type="PROSITE" id="PS00012">
    <property type="entry name" value="PHOSPHOPANTETHEINE"/>
    <property type="match status" value="1"/>
</dbReference>
<keyword evidence="2" id="KW-0597">Phosphoprotein</keyword>
<dbReference type="GO" id="GO:0031177">
    <property type="term" value="F:phosphopantetheine binding"/>
    <property type="evidence" value="ECO:0007669"/>
    <property type="project" value="InterPro"/>
</dbReference>
<dbReference type="InterPro" id="IPR006162">
    <property type="entry name" value="Ppantetheine_attach_site"/>
</dbReference>
<gene>
    <name evidence="4" type="ORF">SAMN04489716_8555</name>
</gene>
<organism evidence="4 5">
    <name type="scientific">Actinoplanes derwentensis</name>
    <dbReference type="NCBI Taxonomy" id="113562"/>
    <lineage>
        <taxon>Bacteria</taxon>
        <taxon>Bacillati</taxon>
        <taxon>Actinomycetota</taxon>
        <taxon>Actinomycetes</taxon>
        <taxon>Micromonosporales</taxon>
        <taxon>Micromonosporaceae</taxon>
        <taxon>Actinoplanes</taxon>
    </lineage>
</organism>
<dbReference type="Pfam" id="PF00550">
    <property type="entry name" value="PP-binding"/>
    <property type="match status" value="1"/>
</dbReference>
<proteinExistence type="predicted"/>
<dbReference type="STRING" id="113562.SAMN04489716_8555"/>
<dbReference type="InterPro" id="IPR036736">
    <property type="entry name" value="ACP-like_sf"/>
</dbReference>
<dbReference type="InterPro" id="IPR009081">
    <property type="entry name" value="PP-bd_ACP"/>
</dbReference>
<name>A0A1H2D8H7_9ACTN</name>
<dbReference type="SUPFAM" id="SSF47336">
    <property type="entry name" value="ACP-like"/>
    <property type="match status" value="1"/>
</dbReference>
<dbReference type="PROSITE" id="PS50075">
    <property type="entry name" value="CARRIER"/>
    <property type="match status" value="1"/>
</dbReference>
<evidence type="ECO:0000256" key="1">
    <source>
        <dbReference type="ARBA" id="ARBA00022450"/>
    </source>
</evidence>
<dbReference type="Proteomes" id="UP000198688">
    <property type="component" value="Chromosome I"/>
</dbReference>
<protein>
    <submittedName>
        <fullName evidence="4">Act minimal PKS acyl carrier protein</fullName>
    </submittedName>
</protein>
<dbReference type="RefSeq" id="WP_092554648.1">
    <property type="nucleotide sequence ID" value="NZ_BOMJ01000090.1"/>
</dbReference>